<keyword evidence="2" id="KW-1185">Reference proteome</keyword>
<evidence type="ECO:0000313" key="2">
    <source>
        <dbReference type="Proteomes" id="UP001642484"/>
    </source>
</evidence>
<reference evidence="1 2" key="1">
    <citation type="submission" date="2024-02" db="EMBL/GenBank/DDBJ databases">
        <authorList>
            <person name="Chen Y."/>
            <person name="Shah S."/>
            <person name="Dougan E. K."/>
            <person name="Thang M."/>
            <person name="Chan C."/>
        </authorList>
    </citation>
    <scope>NUCLEOTIDE SEQUENCE [LARGE SCALE GENOMIC DNA]</scope>
</reference>
<evidence type="ECO:0008006" key="3">
    <source>
        <dbReference type="Google" id="ProtNLM"/>
    </source>
</evidence>
<sequence>MSDLDKSATTLVVRSTCKLTYEGILMMLNKICEGTAYDYVYLPWHKLAVVNFTSPEACQAAQRTLTRLSTMDTSGVRYVKQAVVQGLAENLAIFLAKSGYDAIFDPGAPRVFVLGTSFPLSSAVNVYTSLLWTSSESKTIVVL</sequence>
<dbReference type="EMBL" id="CAXAMN010009236">
    <property type="protein sequence ID" value="CAK9028090.1"/>
    <property type="molecule type" value="Genomic_DNA"/>
</dbReference>
<proteinExistence type="predicted"/>
<organism evidence="1 2">
    <name type="scientific">Durusdinium trenchii</name>
    <dbReference type="NCBI Taxonomy" id="1381693"/>
    <lineage>
        <taxon>Eukaryota</taxon>
        <taxon>Sar</taxon>
        <taxon>Alveolata</taxon>
        <taxon>Dinophyceae</taxon>
        <taxon>Suessiales</taxon>
        <taxon>Symbiodiniaceae</taxon>
        <taxon>Durusdinium</taxon>
    </lineage>
</organism>
<dbReference type="Proteomes" id="UP001642484">
    <property type="component" value="Unassembled WGS sequence"/>
</dbReference>
<evidence type="ECO:0000313" key="1">
    <source>
        <dbReference type="EMBL" id="CAK9028090.1"/>
    </source>
</evidence>
<accession>A0ABP0KMM5</accession>
<protein>
    <recommendedName>
        <fullName evidence="3">RRM domain-containing protein</fullName>
    </recommendedName>
</protein>
<name>A0ABP0KMM5_9DINO</name>
<gene>
    <name evidence="1" type="ORF">CCMP2556_LOCUS16981</name>
</gene>
<comment type="caution">
    <text evidence="1">The sequence shown here is derived from an EMBL/GenBank/DDBJ whole genome shotgun (WGS) entry which is preliminary data.</text>
</comment>